<keyword evidence="8" id="KW-0496">Mitochondrion</keyword>
<evidence type="ECO:0000256" key="2">
    <source>
        <dbReference type="ARBA" id="ARBA00006375"/>
    </source>
</evidence>
<comment type="caution">
    <text evidence="10">The sequence shown here is derived from an EMBL/GenBank/DDBJ whole genome shotgun (WGS) entry which is preliminary data.</text>
</comment>
<dbReference type="PANTHER" id="PTHR45671:SF10">
    <property type="entry name" value="SOLUTE CARRIER FAMILY 25 MEMBER 3"/>
    <property type="match status" value="1"/>
</dbReference>
<evidence type="ECO:0000256" key="4">
    <source>
        <dbReference type="ARBA" id="ARBA00022692"/>
    </source>
</evidence>
<evidence type="ECO:0000256" key="3">
    <source>
        <dbReference type="ARBA" id="ARBA00022448"/>
    </source>
</evidence>
<dbReference type="OMA" id="DFLEDCQ"/>
<proteinExistence type="inferred from homology"/>
<keyword evidence="11" id="KW-1185">Reference proteome</keyword>
<dbReference type="Proteomes" id="UP000824469">
    <property type="component" value="Unassembled WGS sequence"/>
</dbReference>
<protein>
    <submittedName>
        <fullName evidence="10">Uncharacterized protein</fullName>
    </submittedName>
</protein>
<keyword evidence="6" id="KW-0999">Mitochondrion inner membrane</keyword>
<dbReference type="SUPFAM" id="SSF103506">
    <property type="entry name" value="Mitochondrial carrier"/>
    <property type="match status" value="1"/>
</dbReference>
<dbReference type="AlphaFoldDB" id="A0AA38GA94"/>
<evidence type="ECO:0000313" key="10">
    <source>
        <dbReference type="EMBL" id="KAH9318163.1"/>
    </source>
</evidence>
<comment type="similarity">
    <text evidence="2">Belongs to the mitochondrial carrier (TC 2.A.29) family.</text>
</comment>
<evidence type="ECO:0000256" key="7">
    <source>
        <dbReference type="ARBA" id="ARBA00022989"/>
    </source>
</evidence>
<dbReference type="EMBL" id="JAHRHJ020000004">
    <property type="protein sequence ID" value="KAH9318163.1"/>
    <property type="molecule type" value="Genomic_DNA"/>
</dbReference>
<gene>
    <name evidence="10" type="ORF">KI387_019932</name>
</gene>
<evidence type="ECO:0000256" key="8">
    <source>
        <dbReference type="ARBA" id="ARBA00023128"/>
    </source>
</evidence>
<evidence type="ECO:0000313" key="11">
    <source>
        <dbReference type="Proteomes" id="UP000824469"/>
    </source>
</evidence>
<accession>A0AA38GA94</accession>
<dbReference type="PANTHER" id="PTHR45671">
    <property type="entry name" value="SOLUTE CARRIER FAMILY 25 (MITOCHONDRIAL CARRIER PHOSPHATE CARRIER), MEMBER 3, LIKE-RELATED-RELATED"/>
    <property type="match status" value="1"/>
</dbReference>
<keyword evidence="3" id="KW-0813">Transport</keyword>
<feature type="non-terminal residue" evidence="10">
    <location>
        <position position="78"/>
    </location>
</feature>
<comment type="subcellular location">
    <subcellularLocation>
        <location evidence="1">Mitochondrion inner membrane</location>
        <topology evidence="1">Multi-pass membrane protein</topology>
    </subcellularLocation>
</comment>
<dbReference type="InterPro" id="IPR023395">
    <property type="entry name" value="MCP_dom_sf"/>
</dbReference>
<feature type="non-terminal residue" evidence="10">
    <location>
        <position position="1"/>
    </location>
</feature>
<evidence type="ECO:0000256" key="9">
    <source>
        <dbReference type="ARBA" id="ARBA00023136"/>
    </source>
</evidence>
<evidence type="ECO:0000256" key="5">
    <source>
        <dbReference type="ARBA" id="ARBA00022737"/>
    </source>
</evidence>
<dbReference type="InterPro" id="IPR044677">
    <property type="entry name" value="SLC25A3/Pic2/Mir1-like"/>
</dbReference>
<keyword evidence="9" id="KW-0472">Membrane</keyword>
<keyword evidence="5" id="KW-0677">Repeat</keyword>
<evidence type="ECO:0000256" key="6">
    <source>
        <dbReference type="ARBA" id="ARBA00022792"/>
    </source>
</evidence>
<reference evidence="10 11" key="1">
    <citation type="journal article" date="2021" name="Nat. Plants">
        <title>The Taxus genome provides insights into paclitaxel biosynthesis.</title>
        <authorList>
            <person name="Xiong X."/>
            <person name="Gou J."/>
            <person name="Liao Q."/>
            <person name="Li Y."/>
            <person name="Zhou Q."/>
            <person name="Bi G."/>
            <person name="Li C."/>
            <person name="Du R."/>
            <person name="Wang X."/>
            <person name="Sun T."/>
            <person name="Guo L."/>
            <person name="Liang H."/>
            <person name="Lu P."/>
            <person name="Wu Y."/>
            <person name="Zhang Z."/>
            <person name="Ro D.K."/>
            <person name="Shang Y."/>
            <person name="Huang S."/>
            <person name="Yan J."/>
        </authorList>
    </citation>
    <scope>NUCLEOTIDE SEQUENCE [LARGE SCALE GENOMIC DNA]</scope>
    <source>
        <strain evidence="10">Ta-2019</strain>
    </source>
</reference>
<dbReference type="GO" id="GO:1990547">
    <property type="term" value="P:mitochondrial phosphate ion transmembrane transport"/>
    <property type="evidence" value="ECO:0007669"/>
    <property type="project" value="InterPro"/>
</dbReference>
<dbReference type="GO" id="GO:0005743">
    <property type="term" value="C:mitochondrial inner membrane"/>
    <property type="evidence" value="ECO:0007669"/>
    <property type="project" value="UniProtKB-SubCell"/>
</dbReference>
<dbReference type="GO" id="GO:0005315">
    <property type="term" value="F:phosphate transmembrane transporter activity"/>
    <property type="evidence" value="ECO:0007669"/>
    <property type="project" value="InterPro"/>
</dbReference>
<keyword evidence="4" id="KW-0812">Transmembrane</keyword>
<sequence length="78" mass="9159">RSKGFVEEVGTYKFGFYEFFNKYYPDIIGPEYAAKYITFIYLVGSPSAKFITDIAIYPLEAVKAEYRRNQDFLEDCQL</sequence>
<name>A0AA38GA94_TAXCH</name>
<keyword evidence="7" id="KW-1133">Transmembrane helix</keyword>
<organism evidence="10 11">
    <name type="scientific">Taxus chinensis</name>
    <name type="common">Chinese yew</name>
    <name type="synonym">Taxus wallichiana var. chinensis</name>
    <dbReference type="NCBI Taxonomy" id="29808"/>
    <lineage>
        <taxon>Eukaryota</taxon>
        <taxon>Viridiplantae</taxon>
        <taxon>Streptophyta</taxon>
        <taxon>Embryophyta</taxon>
        <taxon>Tracheophyta</taxon>
        <taxon>Spermatophyta</taxon>
        <taxon>Pinopsida</taxon>
        <taxon>Pinidae</taxon>
        <taxon>Conifers II</taxon>
        <taxon>Cupressales</taxon>
        <taxon>Taxaceae</taxon>
        <taxon>Taxus</taxon>
    </lineage>
</organism>
<evidence type="ECO:0000256" key="1">
    <source>
        <dbReference type="ARBA" id="ARBA00004448"/>
    </source>
</evidence>